<evidence type="ECO:0000259" key="5">
    <source>
        <dbReference type="PROSITE" id="PS50255"/>
    </source>
</evidence>
<feature type="compositionally biased region" description="Basic and acidic residues" evidence="2">
    <location>
        <begin position="1313"/>
        <end position="1322"/>
    </location>
</feature>
<keyword evidence="7" id="KW-1185">Reference proteome</keyword>
<dbReference type="Gene3D" id="1.10.287.110">
    <property type="entry name" value="DnaJ domain"/>
    <property type="match status" value="1"/>
</dbReference>
<feature type="transmembrane region" description="Helical" evidence="3">
    <location>
        <begin position="526"/>
        <end position="548"/>
    </location>
</feature>
<feature type="coiled-coil region" evidence="1">
    <location>
        <begin position="220"/>
        <end position="251"/>
    </location>
</feature>
<sequence length="1827" mass="199200">MNRPRREVDVGSCSLGARARQEVTAAWAFVADCPERSADLQYEAPPAMTWYANTFPEVIMDQGSRTNTILAALEVQNRLAELQLPQLSRRINEAETFKISVQVVAASILGLSDNGLLTRERPRVSAVLAGVRKETEFGDSATEGEFEVADAPPCDWRFNETSGGRGGHGWRRAPQIAGRSALRSGLKRRRLLSMAAPEDRVSRKSWNTGFQRSGDRDGELRDLNRKFEDLLRKCEKDKERAAKEGEEVEGKFPEWYRPPESGVQSWLSDPPLQKGPVAQVDRLAAVIHSLDWPSRGGFNWSVCLPTGKSALRWILDANPGVCSQPFVRSVAYQSGPAFAVSAWASCWLLANLALQAPAQAIRRYVDAKARDSGAYLRRILRSQLHGTLSVLGALRLALGVQQLDQLLWETLSWEHQLLFGMAAGHSLVALWEDFSCRHWMHGGLDAKSLPGVRDPALLVLKGWLLHHLLVLVVMVALLLCGRLAGLGLGLLWAQLPCLLLSRRDLARLAELTWLRHRAQVAEHWRFTYIFFLVSRAPVALYVYALTSMDLTDLSLPEACLLHGCCGLWAAWSAAALPLLEAWSRLDGARALLLPEELELEAGRGKGSAPLDVSAKPLREVEVAELRSAAGLWLAIDGVVYDLSDFSHPGGEAVLKQWAGQDASAEFHRACPAAKCPTLEPSLCRYQVGALRLPPEEYRIFEHPEEEQQMRKLLRALALGLLAAVAAWALAFAQLQGAEHGGPDVGGLLPRAVTACLVGVLAMLLRGIKGGGLRAHGIALLLLTQHLALPSLLASSAWPGFNANGLELLVVALLFWEILLAPAMKPPILPVLLCLASWYDRGLSFSVAWSEAAVYIPWRKALLCALNGVLLTRLADASGTGGASAAGLALLAPYGALAALALAALEGAPAATPPVAWLLAPLAMASLLAHGAALDVAMRCSGRFAVRAVAFLLSLVSLAQGLGNFRWLMGLAWLLHFLELARHNRATLDQAKEVFHKVPWHIVGAQALWDSARVAALGLLWRSVVCNLQHLVTAILPEGLRVYSCDSPVPYFGEKVAMGIAAQYVPPQARGKGRQPNFFVCNVGQIVESCLPDMQHTMNTLVDVWNEFHEPKLPGLCANVVMVFPSSDQGLAKEINLSAWESGKDAFEWYVKSQGHKKALMMQHTSGVLRTFGNLLASLEPREQRFLDRCSTCSRQVEGTMGQPAPDLRLASTTGGSFVEVGEKYGDYLLLFAQGSAVSAECLRPDPLPRLTFTVSVADVLAGLTVQLWIHTYSDVRLGPFQVNLTRARDIGVSSVELQKQILPEAVPVEESGDSTRHSETPRKKGPAQIWETPVLPFPLTHVGGSNESPGNFVLGQASGHVLAKFTMNADPQAMLQRATHASRPLVDRVADPFRQIIAAPVRWVEAASEAAKCDGEDLYCGVGRGYRELCTHPDSPLALGPPVITDLPAEGWVKHTGPDGREFWHHLSLGPAPWDRAMVRERPVSINGCIAGIEEDAVLRLPSKEKPVFKEGTKVFNLDLNKGEAPSGTGSQPLARRSSRSLEGQQLAAAPAPAGPVQRSDSRLEGQVSAEPNADLPFLGPEALRECEADLASFDWRDCPIAAMATEMAAFHAALTLDLGVEIRNVQPGAGMSEIRSAFKKRALEVHPDKGGSQEAWHLVRTAFEQLAGCEEGPKRKAPKKFKHEPVEATVQRWLGQLPREERHEMIKRHFSQAQRLLLERWIEQSSKPAQPQDTSGTQRKCQKDLGEEDMGLVGQSLRCSRSCGSLKYRASMDIMGVAVSARMCDLPAALEQLVILAAVARTGRLLANSNRISGHLDKDLKRGLVP</sequence>
<dbReference type="PROSITE" id="PS50076">
    <property type="entry name" value="DNAJ_2"/>
    <property type="match status" value="1"/>
</dbReference>
<protein>
    <submittedName>
        <fullName evidence="6">Uncharacterized protein</fullName>
    </submittedName>
</protein>
<reference evidence="6" key="1">
    <citation type="submission" date="2023-08" db="EMBL/GenBank/DDBJ databases">
        <authorList>
            <person name="Chen Y."/>
            <person name="Shah S."/>
            <person name="Dougan E. K."/>
            <person name="Thang M."/>
            <person name="Chan C."/>
        </authorList>
    </citation>
    <scope>NUCLEOTIDE SEQUENCE</scope>
</reference>
<evidence type="ECO:0000313" key="7">
    <source>
        <dbReference type="Proteomes" id="UP001178507"/>
    </source>
</evidence>
<feature type="transmembrane region" description="Helical" evidence="3">
    <location>
        <begin position="776"/>
        <end position="797"/>
    </location>
</feature>
<keyword evidence="3" id="KW-0472">Membrane</keyword>
<feature type="transmembrane region" description="Helical" evidence="3">
    <location>
        <begin position="712"/>
        <end position="732"/>
    </location>
</feature>
<dbReference type="InterPro" id="IPR036869">
    <property type="entry name" value="J_dom_sf"/>
</dbReference>
<proteinExistence type="predicted"/>
<dbReference type="Gene3D" id="3.10.120.10">
    <property type="entry name" value="Cytochrome b5-like heme/steroid binding domain"/>
    <property type="match status" value="1"/>
</dbReference>
<comment type="caution">
    <text evidence="6">The sequence shown here is derived from an EMBL/GenBank/DDBJ whole genome shotgun (WGS) entry which is preliminary data.</text>
</comment>
<feature type="domain" description="J" evidence="4">
    <location>
        <begin position="1614"/>
        <end position="1683"/>
    </location>
</feature>
<dbReference type="InterPro" id="IPR036400">
    <property type="entry name" value="Cyt_B5-like_heme/steroid_sf"/>
</dbReference>
<feature type="transmembrane region" description="Helical" evidence="3">
    <location>
        <begin position="560"/>
        <end position="579"/>
    </location>
</feature>
<dbReference type="SUPFAM" id="SSF46565">
    <property type="entry name" value="Chaperone J-domain"/>
    <property type="match status" value="1"/>
</dbReference>
<evidence type="ECO:0000259" key="4">
    <source>
        <dbReference type="PROSITE" id="PS50076"/>
    </source>
</evidence>
<feature type="domain" description="Cytochrome b5 heme-binding" evidence="5">
    <location>
        <begin position="614"/>
        <end position="691"/>
    </location>
</feature>
<feature type="transmembrane region" description="Helical" evidence="3">
    <location>
        <begin position="948"/>
        <end position="974"/>
    </location>
</feature>
<dbReference type="InterPro" id="IPR001623">
    <property type="entry name" value="DnaJ_domain"/>
</dbReference>
<name>A0AA36IN00_9DINO</name>
<dbReference type="SUPFAM" id="SSF55856">
    <property type="entry name" value="Cytochrome b5-like heme/steroid binding domain"/>
    <property type="match status" value="1"/>
</dbReference>
<feature type="transmembrane region" description="Helical" evidence="3">
    <location>
        <begin position="463"/>
        <end position="493"/>
    </location>
</feature>
<keyword evidence="1" id="KW-0175">Coiled coil</keyword>
<keyword evidence="3" id="KW-0812">Transmembrane</keyword>
<keyword evidence="3" id="KW-1133">Transmembrane helix</keyword>
<feature type="transmembrane region" description="Helical" evidence="3">
    <location>
        <begin position="744"/>
        <end position="764"/>
    </location>
</feature>
<dbReference type="CDD" id="cd06257">
    <property type="entry name" value="DnaJ"/>
    <property type="match status" value="1"/>
</dbReference>
<dbReference type="InterPro" id="IPR001199">
    <property type="entry name" value="Cyt_B5-like_heme/steroid-bd"/>
</dbReference>
<feature type="region of interest" description="Disordered" evidence="2">
    <location>
        <begin position="1305"/>
        <end position="1326"/>
    </location>
</feature>
<organism evidence="6 7">
    <name type="scientific">Effrenium voratum</name>
    <dbReference type="NCBI Taxonomy" id="2562239"/>
    <lineage>
        <taxon>Eukaryota</taxon>
        <taxon>Sar</taxon>
        <taxon>Alveolata</taxon>
        <taxon>Dinophyceae</taxon>
        <taxon>Suessiales</taxon>
        <taxon>Symbiodiniaceae</taxon>
        <taxon>Effrenium</taxon>
    </lineage>
</organism>
<dbReference type="EMBL" id="CAUJNA010002112">
    <property type="protein sequence ID" value="CAJ1390639.1"/>
    <property type="molecule type" value="Genomic_DNA"/>
</dbReference>
<evidence type="ECO:0000313" key="6">
    <source>
        <dbReference type="EMBL" id="CAJ1390639.1"/>
    </source>
</evidence>
<dbReference type="PROSITE" id="PS50255">
    <property type="entry name" value="CYTOCHROME_B5_2"/>
    <property type="match status" value="1"/>
</dbReference>
<accession>A0AA36IN00</accession>
<evidence type="ECO:0000256" key="1">
    <source>
        <dbReference type="SAM" id="Coils"/>
    </source>
</evidence>
<evidence type="ECO:0000256" key="2">
    <source>
        <dbReference type="SAM" id="MobiDB-lite"/>
    </source>
</evidence>
<dbReference type="Proteomes" id="UP001178507">
    <property type="component" value="Unassembled WGS sequence"/>
</dbReference>
<feature type="transmembrane region" description="Helical" evidence="3">
    <location>
        <begin position="885"/>
        <end position="904"/>
    </location>
</feature>
<dbReference type="Pfam" id="PF00173">
    <property type="entry name" value="Cyt-b5"/>
    <property type="match status" value="1"/>
</dbReference>
<feature type="transmembrane region" description="Helical" evidence="3">
    <location>
        <begin position="916"/>
        <end position="936"/>
    </location>
</feature>
<feature type="region of interest" description="Disordered" evidence="2">
    <location>
        <begin position="1519"/>
        <end position="1577"/>
    </location>
</feature>
<dbReference type="SMART" id="SM01117">
    <property type="entry name" value="Cyt-b5"/>
    <property type="match status" value="1"/>
</dbReference>
<evidence type="ECO:0000256" key="3">
    <source>
        <dbReference type="SAM" id="Phobius"/>
    </source>
</evidence>
<gene>
    <name evidence="6" type="ORF">EVOR1521_LOCUS16000</name>
</gene>